<dbReference type="PROSITE" id="PS50111">
    <property type="entry name" value="CHEMOTAXIS_TRANSDUC_2"/>
    <property type="match status" value="1"/>
</dbReference>
<evidence type="ECO:0000256" key="10">
    <source>
        <dbReference type="PROSITE-ProRule" id="PRU00284"/>
    </source>
</evidence>
<dbReference type="PANTHER" id="PTHR32089:SF120">
    <property type="entry name" value="METHYL-ACCEPTING CHEMOTAXIS PROTEIN TLPQ"/>
    <property type="match status" value="1"/>
</dbReference>
<dbReference type="SMART" id="SM00283">
    <property type="entry name" value="MA"/>
    <property type="match status" value="1"/>
</dbReference>
<dbReference type="FunFam" id="1.10.287.950:FF:000001">
    <property type="entry name" value="Methyl-accepting chemotaxis sensory transducer"/>
    <property type="match status" value="1"/>
</dbReference>
<evidence type="ECO:0000256" key="2">
    <source>
        <dbReference type="ARBA" id="ARBA00022475"/>
    </source>
</evidence>
<comment type="subcellular location">
    <subcellularLocation>
        <location evidence="1">Cell membrane</location>
        <topology evidence="1">Multi-pass membrane protein</topology>
    </subcellularLocation>
</comment>
<keyword evidence="5 11" id="KW-0812">Transmembrane</keyword>
<keyword evidence="6 11" id="KW-1133">Transmembrane helix</keyword>
<evidence type="ECO:0000256" key="7">
    <source>
        <dbReference type="ARBA" id="ARBA00023136"/>
    </source>
</evidence>
<dbReference type="InterPro" id="IPR024478">
    <property type="entry name" value="HlyB_4HB_MCP"/>
</dbReference>
<dbReference type="GO" id="GO:0005886">
    <property type="term" value="C:plasma membrane"/>
    <property type="evidence" value="ECO:0007669"/>
    <property type="project" value="UniProtKB-SubCell"/>
</dbReference>
<proteinExistence type="inferred from homology"/>
<dbReference type="SUPFAM" id="SSF58104">
    <property type="entry name" value="Methyl-accepting chemotaxis protein (MCP) signaling domain"/>
    <property type="match status" value="1"/>
</dbReference>
<dbReference type="GO" id="GO:0004888">
    <property type="term" value="F:transmembrane signaling receptor activity"/>
    <property type="evidence" value="ECO:0007669"/>
    <property type="project" value="InterPro"/>
</dbReference>
<dbReference type="PANTHER" id="PTHR32089">
    <property type="entry name" value="METHYL-ACCEPTING CHEMOTAXIS PROTEIN MCPB"/>
    <property type="match status" value="1"/>
</dbReference>
<keyword evidence="2" id="KW-1003">Cell membrane</keyword>
<feature type="transmembrane region" description="Helical" evidence="11">
    <location>
        <begin position="218"/>
        <end position="238"/>
    </location>
</feature>
<evidence type="ECO:0000256" key="11">
    <source>
        <dbReference type="SAM" id="Phobius"/>
    </source>
</evidence>
<evidence type="ECO:0000256" key="1">
    <source>
        <dbReference type="ARBA" id="ARBA00004651"/>
    </source>
</evidence>
<dbReference type="Pfam" id="PF12729">
    <property type="entry name" value="4HB_MCP_1"/>
    <property type="match status" value="1"/>
</dbReference>
<dbReference type="AlphaFoldDB" id="A0A3M3WW96"/>
<feature type="domain" description="Methyl-accepting transducer" evidence="12">
    <location>
        <begin position="299"/>
        <end position="535"/>
    </location>
</feature>
<sequence>MPMRQILGCAVRIIKISWRVSMLNSWSVRTRLLLGFGLMVVITFMISAFSVISLNESNLRFSSYVDGLDKRMGLMNDLLLAAQQRAISARNLVLVTSAVDRQAEADAINTEHQKVKKLLSELVAGVNVLPPSAEGNNARSLVAEIEKIEKIYGPVALEITRLAMSGDDKAAIDMMNSECLPLLKKLVTSVMNYKSFNSSLAQTSISDSQNEYKNTRNFLMFFCALAITIGVVLTTLIVRGLSRALGAEPTVLSTIAQRVASGDLRPILEAKMSVAGSVLSSLGEMQARLSLLISQVNTSSAVISDAAVDLSAATEQTRIGVGNQRIEIDQVATAIHEMVATTLEVARNSEEAAHAAHNANLQAQTGGTMAKDAIAQIKRLASEVSKSAAAMAQLKIESLNIGGVLQVITSVADQTNLLALNAAIEAARAGDAGRGFAVVADEVRTLAKRTQGATLEIGALTANLQKIAEEAAGMMEVCRGLTDETVIQVSNTGSSVETIVGMIDSIQQMVRQIATAGEEQSCVAEEINRSVTSVRNIADDSALSCEKTASSSNELAELGAVLQRQIGKFTV</sequence>
<dbReference type="Proteomes" id="UP000276587">
    <property type="component" value="Unassembled WGS sequence"/>
</dbReference>
<protein>
    <recommendedName>
        <fullName evidence="12">Methyl-accepting transducer domain-containing protein</fullName>
    </recommendedName>
</protein>
<evidence type="ECO:0000256" key="3">
    <source>
        <dbReference type="ARBA" id="ARBA00022481"/>
    </source>
</evidence>
<dbReference type="EMBL" id="RBQF01000014">
    <property type="protein sequence ID" value="RMP15274.1"/>
    <property type="molecule type" value="Genomic_DNA"/>
</dbReference>
<evidence type="ECO:0000256" key="8">
    <source>
        <dbReference type="ARBA" id="ARBA00023224"/>
    </source>
</evidence>
<name>A0A3M3WW96_PSEMA</name>
<dbReference type="CDD" id="cd11386">
    <property type="entry name" value="MCP_signal"/>
    <property type="match status" value="1"/>
</dbReference>
<keyword evidence="4" id="KW-0145">Chemotaxis</keyword>
<dbReference type="InterPro" id="IPR047347">
    <property type="entry name" value="YvaQ-like_sensor"/>
</dbReference>
<reference evidence="13 14" key="1">
    <citation type="submission" date="2018-08" db="EMBL/GenBank/DDBJ databases">
        <title>Recombination of ecologically and evolutionarily significant loci maintains genetic cohesion in the Pseudomonas syringae species complex.</title>
        <authorList>
            <person name="Dillon M."/>
            <person name="Thakur S."/>
            <person name="Almeida R.N.D."/>
            <person name="Weir B.S."/>
            <person name="Guttman D.S."/>
        </authorList>
    </citation>
    <scope>NUCLEOTIDE SEQUENCE [LARGE SCALE GENOMIC DNA]</scope>
    <source>
        <strain evidence="13 14">ICMP 3555</strain>
    </source>
</reference>
<comment type="similarity">
    <text evidence="9">Belongs to the methyl-accepting chemotaxis (MCP) protein family.</text>
</comment>
<dbReference type="GO" id="GO:0006935">
    <property type="term" value="P:chemotaxis"/>
    <property type="evidence" value="ECO:0007669"/>
    <property type="project" value="UniProtKB-KW"/>
</dbReference>
<evidence type="ECO:0000313" key="13">
    <source>
        <dbReference type="EMBL" id="RMP15274.1"/>
    </source>
</evidence>
<evidence type="ECO:0000256" key="6">
    <source>
        <dbReference type="ARBA" id="ARBA00022989"/>
    </source>
</evidence>
<dbReference type="InterPro" id="IPR004089">
    <property type="entry name" value="MCPsignal_dom"/>
</dbReference>
<keyword evidence="7 11" id="KW-0472">Membrane</keyword>
<evidence type="ECO:0000256" key="9">
    <source>
        <dbReference type="ARBA" id="ARBA00029447"/>
    </source>
</evidence>
<dbReference type="InterPro" id="IPR004090">
    <property type="entry name" value="Chemotax_Me-accpt_rcpt"/>
</dbReference>
<evidence type="ECO:0000313" key="14">
    <source>
        <dbReference type="Proteomes" id="UP000276587"/>
    </source>
</evidence>
<gene>
    <name evidence="13" type="ORF">ALQ29_00593</name>
</gene>
<keyword evidence="8 10" id="KW-0807">Transducer</keyword>
<dbReference type="PRINTS" id="PR00260">
    <property type="entry name" value="CHEMTRNSDUCR"/>
</dbReference>
<dbReference type="Gene3D" id="1.10.287.950">
    <property type="entry name" value="Methyl-accepting chemotaxis protein"/>
    <property type="match status" value="1"/>
</dbReference>
<organism evidence="13 14">
    <name type="scientific">Pseudomonas marginalis pv. marginalis</name>
    <dbReference type="NCBI Taxonomy" id="97473"/>
    <lineage>
        <taxon>Bacteria</taxon>
        <taxon>Pseudomonadati</taxon>
        <taxon>Pseudomonadota</taxon>
        <taxon>Gammaproteobacteria</taxon>
        <taxon>Pseudomonadales</taxon>
        <taxon>Pseudomonadaceae</taxon>
        <taxon>Pseudomonas</taxon>
    </lineage>
</organism>
<evidence type="ECO:0000259" key="12">
    <source>
        <dbReference type="PROSITE" id="PS50111"/>
    </source>
</evidence>
<accession>A0A3M3WW96</accession>
<evidence type="ECO:0000256" key="5">
    <source>
        <dbReference type="ARBA" id="ARBA00022692"/>
    </source>
</evidence>
<comment type="caution">
    <text evidence="13">The sequence shown here is derived from an EMBL/GenBank/DDBJ whole genome shotgun (WGS) entry which is preliminary data.</text>
</comment>
<dbReference type="CDD" id="cd19411">
    <property type="entry name" value="MCP2201-like_sensor"/>
    <property type="match status" value="1"/>
</dbReference>
<keyword evidence="14" id="KW-1185">Reference proteome</keyword>
<keyword evidence="3" id="KW-0488">Methylation</keyword>
<feature type="transmembrane region" description="Helical" evidence="11">
    <location>
        <begin position="32"/>
        <end position="54"/>
    </location>
</feature>
<dbReference type="Pfam" id="PF00015">
    <property type="entry name" value="MCPsignal"/>
    <property type="match status" value="1"/>
</dbReference>
<evidence type="ECO:0000256" key="4">
    <source>
        <dbReference type="ARBA" id="ARBA00022500"/>
    </source>
</evidence>
<dbReference type="GO" id="GO:0007165">
    <property type="term" value="P:signal transduction"/>
    <property type="evidence" value="ECO:0007669"/>
    <property type="project" value="UniProtKB-KW"/>
</dbReference>